<accession>A0A832YTT8</accession>
<dbReference type="SUPFAM" id="SSF53686">
    <property type="entry name" value="Tryptophan synthase beta subunit-like PLP-dependent enzymes"/>
    <property type="match status" value="1"/>
</dbReference>
<feature type="domain" description="Ribonuclease R winged-helix" evidence="5">
    <location>
        <begin position="405"/>
        <end position="472"/>
    </location>
</feature>
<dbReference type="Pfam" id="PF08461">
    <property type="entry name" value="WHD_RNase_R"/>
    <property type="match status" value="1"/>
</dbReference>
<proteinExistence type="predicted"/>
<protein>
    <submittedName>
        <fullName evidence="6">Pyridoxal-phosphate dependent enzyme</fullName>
    </submittedName>
</protein>
<comment type="caution">
    <text evidence="6">The sequence shown here is derived from an EMBL/GenBank/DDBJ whole genome shotgun (WGS) entry which is preliminary data.</text>
</comment>
<organism evidence="6 7">
    <name type="scientific">Ignisphaera aggregans</name>
    <dbReference type="NCBI Taxonomy" id="334771"/>
    <lineage>
        <taxon>Archaea</taxon>
        <taxon>Thermoproteota</taxon>
        <taxon>Thermoprotei</taxon>
        <taxon>Desulfurococcales</taxon>
        <taxon>Desulfurococcaceae</taxon>
        <taxon>Ignisphaera</taxon>
    </lineage>
</organism>
<gene>
    <name evidence="6" type="ORF">EYH02_06265</name>
</gene>
<evidence type="ECO:0000313" key="6">
    <source>
        <dbReference type="EMBL" id="HIP57645.1"/>
    </source>
</evidence>
<name>A0A832YTT8_9CREN</name>
<dbReference type="PANTHER" id="PTHR48078:SF6">
    <property type="entry name" value="L-THREONINE DEHYDRATASE CATABOLIC TDCB"/>
    <property type="match status" value="1"/>
</dbReference>
<evidence type="ECO:0000256" key="2">
    <source>
        <dbReference type="ARBA" id="ARBA00022898"/>
    </source>
</evidence>
<dbReference type="Gene3D" id="1.10.10.10">
    <property type="entry name" value="Winged helix-like DNA-binding domain superfamily/Winged helix DNA-binding domain"/>
    <property type="match status" value="1"/>
</dbReference>
<dbReference type="InterPro" id="IPR001926">
    <property type="entry name" value="TrpB-like_PALP"/>
</dbReference>
<evidence type="ECO:0000256" key="1">
    <source>
        <dbReference type="ARBA" id="ARBA00001933"/>
    </source>
</evidence>
<keyword evidence="2" id="KW-0663">Pyridoxal phosphate</keyword>
<feature type="domain" description="Tryptophan synthase beta chain-like PALP" evidence="4">
    <location>
        <begin position="74"/>
        <end position="367"/>
    </location>
</feature>
<dbReference type="InterPro" id="IPR013668">
    <property type="entry name" value="RNase_R_HTH_12"/>
</dbReference>
<evidence type="ECO:0000313" key="7">
    <source>
        <dbReference type="Proteomes" id="UP000605805"/>
    </source>
</evidence>
<dbReference type="Proteomes" id="UP000605805">
    <property type="component" value="Unassembled WGS sequence"/>
</dbReference>
<comment type="cofactor">
    <cofactor evidence="1">
        <name>pyridoxal 5'-phosphate</name>
        <dbReference type="ChEBI" id="CHEBI:597326"/>
    </cofactor>
</comment>
<dbReference type="InterPro" id="IPR050147">
    <property type="entry name" value="Ser/Thr_Dehydratase"/>
</dbReference>
<dbReference type="Pfam" id="PF00291">
    <property type="entry name" value="PALP"/>
    <property type="match status" value="1"/>
</dbReference>
<dbReference type="GO" id="GO:0003941">
    <property type="term" value="F:L-serine ammonia-lyase activity"/>
    <property type="evidence" value="ECO:0007669"/>
    <property type="project" value="TreeGrafter"/>
</dbReference>
<dbReference type="AlphaFoldDB" id="A0A832YTT8"/>
<evidence type="ECO:0000259" key="4">
    <source>
        <dbReference type="Pfam" id="PF00291"/>
    </source>
</evidence>
<dbReference type="InterPro" id="IPR036388">
    <property type="entry name" value="WH-like_DNA-bd_sf"/>
</dbReference>
<dbReference type="InterPro" id="IPR036052">
    <property type="entry name" value="TrpB-like_PALP_sf"/>
</dbReference>
<dbReference type="GO" id="GO:0006565">
    <property type="term" value="P:L-serine catabolic process"/>
    <property type="evidence" value="ECO:0007669"/>
    <property type="project" value="TreeGrafter"/>
</dbReference>
<reference evidence="6" key="1">
    <citation type="journal article" date="2020" name="ISME J.">
        <title>Gammaproteobacteria mediating utilization of methyl-, sulfur- and petroleum organic compounds in deep ocean hydrothermal plumes.</title>
        <authorList>
            <person name="Zhou Z."/>
            <person name="Liu Y."/>
            <person name="Pan J."/>
            <person name="Cron B.R."/>
            <person name="Toner B.M."/>
            <person name="Anantharaman K."/>
            <person name="Breier J.A."/>
            <person name="Dick G.J."/>
            <person name="Li M."/>
        </authorList>
    </citation>
    <scope>NUCLEOTIDE SEQUENCE</scope>
    <source>
        <strain evidence="6">SZUA-1435</strain>
    </source>
</reference>
<dbReference type="GO" id="GO:0006567">
    <property type="term" value="P:L-threonine catabolic process"/>
    <property type="evidence" value="ECO:0007669"/>
    <property type="project" value="TreeGrafter"/>
</dbReference>
<dbReference type="GO" id="GO:0009097">
    <property type="term" value="P:isoleucine biosynthetic process"/>
    <property type="evidence" value="ECO:0007669"/>
    <property type="project" value="TreeGrafter"/>
</dbReference>
<evidence type="ECO:0000256" key="3">
    <source>
        <dbReference type="ARBA" id="ARBA00023239"/>
    </source>
</evidence>
<dbReference type="Gene3D" id="3.40.50.1100">
    <property type="match status" value="2"/>
</dbReference>
<dbReference type="SUPFAM" id="SSF46785">
    <property type="entry name" value="Winged helix' DNA-binding domain"/>
    <property type="match status" value="1"/>
</dbReference>
<dbReference type="EMBL" id="DQTV01000125">
    <property type="protein sequence ID" value="HIP57645.1"/>
    <property type="molecule type" value="Genomic_DNA"/>
</dbReference>
<sequence length="478" mass="53815">MEMQVRYSLYCLLCGYESELFYDELYCPRCRVPLVVRYSMSREEYLNVLSLAKTRRELGVWSFYPLLPTSKAGITLGEGWTPQLVFERLARVLGLRSLIVKNESTNPTGTFVDRGAAVDVWHAYLKGFKRIAVAALGDFAVSISSYGARLGMEVLALVPRDVTRGTLYKMLLSGARVDIVDDYGKALDRARKIATMHNFYFSHTSSTMVIEGYRTIVFEMLTKLINGIDYIVLPIGEGVLATAIYKGIQELSEKMTFDIPKLVLVRLSTSGLGRPKEWSELGDVELFRDVVVEVPTALSMAMQAVERGHGMLTTVDERTVLRVAHTVARNEGLVLDPIGVVSLAGLEKLIDEGVIDRGSRVLAIVSGSPSKDPFTLYRVMECDSEILKKLRKIEEEQPRLSAIDVEILRIVAEERTIHSYAIWKKLNDRGYSLALSTVIYHIKKLEEKGLIRIVGRHDRRIIYALTEEGMSILKKFSE</sequence>
<dbReference type="PANTHER" id="PTHR48078">
    <property type="entry name" value="THREONINE DEHYDRATASE, MITOCHONDRIAL-RELATED"/>
    <property type="match status" value="1"/>
</dbReference>
<dbReference type="GO" id="GO:0004794">
    <property type="term" value="F:threonine deaminase activity"/>
    <property type="evidence" value="ECO:0007669"/>
    <property type="project" value="TreeGrafter"/>
</dbReference>
<keyword evidence="3" id="KW-0456">Lyase</keyword>
<dbReference type="InterPro" id="IPR036390">
    <property type="entry name" value="WH_DNA-bd_sf"/>
</dbReference>
<evidence type="ECO:0000259" key="5">
    <source>
        <dbReference type="Pfam" id="PF08461"/>
    </source>
</evidence>